<dbReference type="Pfam" id="PF00067">
    <property type="entry name" value="p450"/>
    <property type="match status" value="1"/>
</dbReference>
<dbReference type="GO" id="GO:0036199">
    <property type="term" value="F:cholest-4-en-3-one 26-monooxygenase activity"/>
    <property type="evidence" value="ECO:0007669"/>
    <property type="project" value="TreeGrafter"/>
</dbReference>
<evidence type="ECO:0000256" key="3">
    <source>
        <dbReference type="ARBA" id="ARBA00022617"/>
    </source>
</evidence>
<dbReference type="Proteomes" id="UP000438448">
    <property type="component" value="Unassembled WGS sequence"/>
</dbReference>
<dbReference type="EMBL" id="WEGK01000010">
    <property type="protein sequence ID" value="MQY21690.1"/>
    <property type="molecule type" value="Genomic_DNA"/>
</dbReference>
<evidence type="ECO:0000256" key="4">
    <source>
        <dbReference type="ARBA" id="ARBA00022723"/>
    </source>
</evidence>
<dbReference type="GO" id="GO:0005506">
    <property type="term" value="F:iron ion binding"/>
    <property type="evidence" value="ECO:0007669"/>
    <property type="project" value="InterPro"/>
</dbReference>
<evidence type="ECO:0000313" key="9">
    <source>
        <dbReference type="EMBL" id="MQY21690.1"/>
    </source>
</evidence>
<dbReference type="InterPro" id="IPR001128">
    <property type="entry name" value="Cyt_P450"/>
</dbReference>
<dbReference type="GO" id="GO:0008395">
    <property type="term" value="F:steroid hydroxylase activity"/>
    <property type="evidence" value="ECO:0007669"/>
    <property type="project" value="TreeGrafter"/>
</dbReference>
<dbReference type="InterPro" id="IPR036396">
    <property type="entry name" value="Cyt_P450_sf"/>
</dbReference>
<keyword evidence="4 8" id="KW-0479">Metal-binding</keyword>
<dbReference type="GO" id="GO:0006707">
    <property type="term" value="P:cholesterol catabolic process"/>
    <property type="evidence" value="ECO:0007669"/>
    <property type="project" value="TreeGrafter"/>
</dbReference>
<dbReference type="InterPro" id="IPR002397">
    <property type="entry name" value="Cyt_P450_B"/>
</dbReference>
<keyword evidence="3 8" id="KW-0349">Heme</keyword>
<comment type="cofactor">
    <cofactor evidence="1">
        <name>heme</name>
        <dbReference type="ChEBI" id="CHEBI:30413"/>
    </cofactor>
</comment>
<name>A0A7K0D7D8_9NOCA</name>
<evidence type="ECO:0000256" key="7">
    <source>
        <dbReference type="ARBA" id="ARBA00023033"/>
    </source>
</evidence>
<dbReference type="InterPro" id="IPR017972">
    <property type="entry name" value="Cyt_P450_CS"/>
</dbReference>
<dbReference type="PANTHER" id="PTHR46696:SF4">
    <property type="entry name" value="BIOTIN BIOSYNTHESIS CYTOCHROME P450"/>
    <property type="match status" value="1"/>
</dbReference>
<dbReference type="PROSITE" id="PS00086">
    <property type="entry name" value="CYTOCHROME_P450"/>
    <property type="match status" value="1"/>
</dbReference>
<protein>
    <submittedName>
        <fullName evidence="9">Cytochrome P450 144</fullName>
        <ecNumber evidence="9">1.14.-.-</ecNumber>
    </submittedName>
</protein>
<dbReference type="SUPFAM" id="SSF48264">
    <property type="entry name" value="Cytochrome P450"/>
    <property type="match status" value="1"/>
</dbReference>
<evidence type="ECO:0000256" key="1">
    <source>
        <dbReference type="ARBA" id="ARBA00001971"/>
    </source>
</evidence>
<evidence type="ECO:0000256" key="6">
    <source>
        <dbReference type="ARBA" id="ARBA00023004"/>
    </source>
</evidence>
<keyword evidence="10" id="KW-1185">Reference proteome</keyword>
<gene>
    <name evidence="9" type="ORF">NRB20_48030</name>
</gene>
<comment type="caution">
    <text evidence="9">The sequence shown here is derived from an EMBL/GenBank/DDBJ whole genome shotgun (WGS) entry which is preliminary data.</text>
</comment>
<dbReference type="OrthoDB" id="502624at2"/>
<dbReference type="PRINTS" id="PR00359">
    <property type="entry name" value="BP450"/>
</dbReference>
<dbReference type="PANTHER" id="PTHR46696">
    <property type="entry name" value="P450, PUTATIVE (EUROFUNG)-RELATED"/>
    <property type="match status" value="1"/>
</dbReference>
<reference evidence="9 10" key="1">
    <citation type="submission" date="2019-10" db="EMBL/GenBank/DDBJ databases">
        <title>Nocardia macrotermitis sp. nov. and Nocardia aurantia sp. nov., isolated from the gut of fungus growing-termite Macrotermes natalensis.</title>
        <authorList>
            <person name="Benndorf R."/>
            <person name="Schwitalla J."/>
            <person name="Martin K."/>
            <person name="De Beer W."/>
            <person name="Kaster A.-K."/>
            <person name="Vollmers J."/>
            <person name="Poulsen M."/>
            <person name="Beemelmanns C."/>
        </authorList>
    </citation>
    <scope>NUCLEOTIDE SEQUENCE [LARGE SCALE GENOMIC DNA]</scope>
    <source>
        <strain evidence="9 10">RB20</strain>
    </source>
</reference>
<sequence>MTTADVFSAEALQDPYPLFERLRGAGDVHYLADQQMYVVLGFDAIRTVLADPQTYSSNLVAVLSAVSGSATVSVAQAGAGVDVLATADPPAHTAQRALVMSRFSPRAVAETTELIDAAVAPAVTGLVASGGGDWMAAVAHRVPVRVIGELIGLPRADHARLTAWSDAAIDLVSGVASPERAGKAALSVLEFAQYLGERLDQARPGADTGVLGSVAAAVTSGTLTRDQGAMLLVQLVTAGAESTTSLLGTAVRLLARDEHLQATLRAEPDRIAALVEEAVRVESPFRGHFRVTTAPTRLAGIKLESGARLMLMWGASNRDPRIFEDPERVDLDRAQPKLHHSFGRGIHFCLGAHLARKETTQAVRALLEATTTIALSGPEPAYVPSLIVRRLAHLNLALTPA</sequence>
<accession>A0A7K0D7D8</accession>
<dbReference type="Gene3D" id="1.10.630.10">
    <property type="entry name" value="Cytochrome P450"/>
    <property type="match status" value="1"/>
</dbReference>
<dbReference type="EC" id="1.14.-.-" evidence="9"/>
<comment type="similarity">
    <text evidence="2 8">Belongs to the cytochrome P450 family.</text>
</comment>
<dbReference type="AlphaFoldDB" id="A0A7K0D7D8"/>
<keyword evidence="5 8" id="KW-0560">Oxidoreductase</keyword>
<evidence type="ECO:0000313" key="10">
    <source>
        <dbReference type="Proteomes" id="UP000438448"/>
    </source>
</evidence>
<keyword evidence="6 8" id="KW-0408">Iron</keyword>
<organism evidence="9 10">
    <name type="scientific">Nocardia macrotermitis</name>
    <dbReference type="NCBI Taxonomy" id="2585198"/>
    <lineage>
        <taxon>Bacteria</taxon>
        <taxon>Bacillati</taxon>
        <taxon>Actinomycetota</taxon>
        <taxon>Actinomycetes</taxon>
        <taxon>Mycobacteriales</taxon>
        <taxon>Nocardiaceae</taxon>
        <taxon>Nocardia</taxon>
    </lineage>
</organism>
<proteinExistence type="inferred from homology"/>
<evidence type="ECO:0000256" key="8">
    <source>
        <dbReference type="RuleBase" id="RU000461"/>
    </source>
</evidence>
<dbReference type="GO" id="GO:0020037">
    <property type="term" value="F:heme binding"/>
    <property type="evidence" value="ECO:0007669"/>
    <property type="project" value="InterPro"/>
</dbReference>
<keyword evidence="7 8" id="KW-0503">Monooxygenase</keyword>
<evidence type="ECO:0000256" key="2">
    <source>
        <dbReference type="ARBA" id="ARBA00010617"/>
    </source>
</evidence>
<dbReference type="RefSeq" id="WP_153412625.1">
    <property type="nucleotide sequence ID" value="NZ_WEGK01000010.1"/>
</dbReference>
<evidence type="ECO:0000256" key="5">
    <source>
        <dbReference type="ARBA" id="ARBA00023002"/>
    </source>
</evidence>